<feature type="transmembrane region" description="Helical" evidence="7">
    <location>
        <begin position="111"/>
        <end position="136"/>
    </location>
</feature>
<feature type="transmembrane region" description="Helical" evidence="7">
    <location>
        <begin position="6"/>
        <end position="29"/>
    </location>
</feature>
<dbReference type="NCBIfam" id="TIGR00427">
    <property type="entry name" value="NAAT family transporter"/>
    <property type="match status" value="1"/>
</dbReference>
<evidence type="ECO:0000313" key="8">
    <source>
        <dbReference type="EMBL" id="RDD63936.1"/>
    </source>
</evidence>
<dbReference type="Proteomes" id="UP000253941">
    <property type="component" value="Unassembled WGS sequence"/>
</dbReference>
<proteinExistence type="inferred from homology"/>
<comment type="similarity">
    <text evidence="2 7">Belongs to the UPF0056 (MarC) family.</text>
</comment>
<keyword evidence="3" id="KW-1003">Cell membrane</keyword>
<dbReference type="Pfam" id="PF01914">
    <property type="entry name" value="MarC"/>
    <property type="match status" value="1"/>
</dbReference>
<feature type="transmembrane region" description="Helical" evidence="7">
    <location>
        <begin position="71"/>
        <end position="90"/>
    </location>
</feature>
<evidence type="ECO:0000313" key="9">
    <source>
        <dbReference type="Proteomes" id="UP000253941"/>
    </source>
</evidence>
<keyword evidence="5 7" id="KW-1133">Transmembrane helix</keyword>
<gene>
    <name evidence="8" type="ORF">DRB17_00430</name>
</gene>
<name>A0A369TLW9_9PROT</name>
<feature type="transmembrane region" description="Helical" evidence="7">
    <location>
        <begin position="181"/>
        <end position="199"/>
    </location>
</feature>
<evidence type="ECO:0000256" key="5">
    <source>
        <dbReference type="ARBA" id="ARBA00022989"/>
    </source>
</evidence>
<dbReference type="AlphaFoldDB" id="A0A369TLW9"/>
<keyword evidence="4 7" id="KW-0812">Transmembrane</keyword>
<sequence>MVDFLLATFVTFFVVVDPLGVAPIFVGLTAHDTAQERRRQAKLGTGIAAGVLLVFALGGEPLLRLLGVGLPAFRIAGGLLLLLLSIEMVMARHSGLRMTTESEEQEGERKADISVFPLAIPLIAGPGAITSVVLLMGAASGDYLRQGLVLAVLAVVLSIMLLCLLAATTLMRVLGLTGINVVSRVLGLVVAAVAVQFMIDGLRTIGVIAGAPGIG</sequence>
<comment type="caution">
    <text evidence="8">The sequence shown here is derived from an EMBL/GenBank/DDBJ whole genome shotgun (WGS) entry which is preliminary data.</text>
</comment>
<dbReference type="InterPro" id="IPR002771">
    <property type="entry name" value="Multi_antbiot-R_MarC"/>
</dbReference>
<feature type="transmembrane region" description="Helical" evidence="7">
    <location>
        <begin position="41"/>
        <end position="59"/>
    </location>
</feature>
<evidence type="ECO:0000256" key="1">
    <source>
        <dbReference type="ARBA" id="ARBA00004651"/>
    </source>
</evidence>
<keyword evidence="9" id="KW-1185">Reference proteome</keyword>
<evidence type="ECO:0000256" key="3">
    <source>
        <dbReference type="ARBA" id="ARBA00022475"/>
    </source>
</evidence>
<dbReference type="GO" id="GO:0005886">
    <property type="term" value="C:plasma membrane"/>
    <property type="evidence" value="ECO:0007669"/>
    <property type="project" value="UniProtKB-SubCell"/>
</dbReference>
<reference evidence="8 9" key="1">
    <citation type="submission" date="2018-07" db="EMBL/GenBank/DDBJ databases">
        <title>Venubactetium sediminum gen. nov., sp. nov., isolated from a marine solar saltern.</title>
        <authorList>
            <person name="Wang S."/>
        </authorList>
    </citation>
    <scope>NUCLEOTIDE SEQUENCE [LARGE SCALE GENOMIC DNA]</scope>
    <source>
        <strain evidence="8 9">WD2A32</strain>
    </source>
</reference>
<accession>A0A369TLW9</accession>
<protein>
    <recommendedName>
        <fullName evidence="7">UPF0056 membrane protein</fullName>
    </recommendedName>
</protein>
<keyword evidence="6 7" id="KW-0472">Membrane</keyword>
<feature type="transmembrane region" description="Helical" evidence="7">
    <location>
        <begin position="148"/>
        <end position="174"/>
    </location>
</feature>
<evidence type="ECO:0000256" key="6">
    <source>
        <dbReference type="ARBA" id="ARBA00023136"/>
    </source>
</evidence>
<evidence type="ECO:0000256" key="2">
    <source>
        <dbReference type="ARBA" id="ARBA00009784"/>
    </source>
</evidence>
<dbReference type="PANTHER" id="PTHR33508">
    <property type="entry name" value="UPF0056 MEMBRANE PROTEIN YHCE"/>
    <property type="match status" value="1"/>
</dbReference>
<dbReference type="PANTHER" id="PTHR33508:SF1">
    <property type="entry name" value="UPF0056 MEMBRANE PROTEIN YHCE"/>
    <property type="match status" value="1"/>
</dbReference>
<organism evidence="8 9">
    <name type="scientific">Ferruginivarius sediminum</name>
    <dbReference type="NCBI Taxonomy" id="2661937"/>
    <lineage>
        <taxon>Bacteria</taxon>
        <taxon>Pseudomonadati</taxon>
        <taxon>Pseudomonadota</taxon>
        <taxon>Alphaproteobacteria</taxon>
        <taxon>Rhodospirillales</taxon>
        <taxon>Rhodospirillaceae</taxon>
        <taxon>Ferruginivarius</taxon>
    </lineage>
</organism>
<comment type="subcellular location">
    <subcellularLocation>
        <location evidence="1 7">Cell membrane</location>
        <topology evidence="1 7">Multi-pass membrane protein</topology>
    </subcellularLocation>
</comment>
<dbReference type="EMBL" id="QPMH01000001">
    <property type="protein sequence ID" value="RDD63936.1"/>
    <property type="molecule type" value="Genomic_DNA"/>
</dbReference>
<evidence type="ECO:0000256" key="7">
    <source>
        <dbReference type="RuleBase" id="RU362048"/>
    </source>
</evidence>
<dbReference type="RefSeq" id="WP_114580447.1">
    <property type="nucleotide sequence ID" value="NZ_QPMH01000001.1"/>
</dbReference>
<evidence type="ECO:0000256" key="4">
    <source>
        <dbReference type="ARBA" id="ARBA00022692"/>
    </source>
</evidence>